<protein>
    <recommendedName>
        <fullName evidence="7">TF-B3 domain-containing protein</fullName>
    </recommendedName>
</protein>
<keyword evidence="5" id="KW-0539">Nucleus</keyword>
<dbReference type="Gene3D" id="2.40.330.10">
    <property type="entry name" value="DNA-binding pseudobarrel domain"/>
    <property type="match status" value="2"/>
</dbReference>
<evidence type="ECO:0000313" key="8">
    <source>
        <dbReference type="EMBL" id="RZC57105.1"/>
    </source>
</evidence>
<dbReference type="PANTHER" id="PTHR31391">
    <property type="entry name" value="B3 DOMAIN-CONTAINING PROTEIN OS11G0197600-RELATED"/>
    <property type="match status" value="1"/>
</dbReference>
<dbReference type="CDD" id="cd10017">
    <property type="entry name" value="B3_DNA"/>
    <property type="match status" value="2"/>
</dbReference>
<evidence type="ECO:0000256" key="2">
    <source>
        <dbReference type="ARBA" id="ARBA00023015"/>
    </source>
</evidence>
<dbReference type="SUPFAM" id="SSF101936">
    <property type="entry name" value="DNA-binding pseudobarrel domain"/>
    <property type="match status" value="2"/>
</dbReference>
<dbReference type="AlphaFoldDB" id="A0A4Y7JBU6"/>
<comment type="subcellular location">
    <subcellularLocation>
        <location evidence="1">Nucleus</location>
    </subcellularLocation>
</comment>
<sequence>MKNETKERTAEERIKSINQISGNLVAGELGLVYLNFDDELKPSQYDKLLLEDGVSRLGRTVQSALNSLNMVVTEKQKERKRSRMESSKLVEPVDDRKHHFFKILQGEVQNRMRIPEAICSRLPTDSPRCGLAVVEGPNGASLIVEVSKTQDGTYLEEGWEIFVQENGLKKLDILDFRHDGGMQFHVKVFEGNECPREECFAPVPSPVPAQESHGLREECFTPVPSPLERERKRQGSPCESSNLKKRDSFNHEKFASAIEVESKVKSFSSPFPFFWTSVKLSDVCRMSIPAKFAREHLQTNMKGREEKMDVLLQNEEGGTWELRVCSYVTQNYFIKGWKMFATDNKLKIGDFVIFELIDKRPDAKFVMNFHIYRNYDGHPLLCTYRVE</sequence>
<evidence type="ECO:0000256" key="1">
    <source>
        <dbReference type="ARBA" id="ARBA00004123"/>
    </source>
</evidence>
<accession>A0A4Y7JBU6</accession>
<dbReference type="InterPro" id="IPR044837">
    <property type="entry name" value="REM16-like"/>
</dbReference>
<evidence type="ECO:0000256" key="4">
    <source>
        <dbReference type="ARBA" id="ARBA00023163"/>
    </source>
</evidence>
<keyword evidence="3" id="KW-0238">DNA-binding</keyword>
<keyword evidence="2" id="KW-0805">Transcription regulation</keyword>
<evidence type="ECO:0000256" key="6">
    <source>
        <dbReference type="SAM" id="MobiDB-lite"/>
    </source>
</evidence>
<dbReference type="Gramene" id="RZC57105">
    <property type="protein sequence ID" value="RZC57105"/>
    <property type="gene ID" value="C5167_004408"/>
</dbReference>
<keyword evidence="9" id="KW-1185">Reference proteome</keyword>
<proteinExistence type="predicted"/>
<dbReference type="InterPro" id="IPR003340">
    <property type="entry name" value="B3_DNA-bd"/>
</dbReference>
<evidence type="ECO:0000256" key="3">
    <source>
        <dbReference type="ARBA" id="ARBA00023125"/>
    </source>
</evidence>
<feature type="domain" description="TF-B3" evidence="7">
    <location>
        <begin position="271"/>
        <end position="375"/>
    </location>
</feature>
<reference evidence="8 9" key="1">
    <citation type="journal article" date="2018" name="Science">
        <title>The opium poppy genome and morphinan production.</title>
        <authorList>
            <person name="Guo L."/>
            <person name="Winzer T."/>
            <person name="Yang X."/>
            <person name="Li Y."/>
            <person name="Ning Z."/>
            <person name="He Z."/>
            <person name="Teodor R."/>
            <person name="Lu Y."/>
            <person name="Bowser T.A."/>
            <person name="Graham I.A."/>
            <person name="Ye K."/>
        </authorList>
    </citation>
    <scope>NUCLEOTIDE SEQUENCE [LARGE SCALE GENOMIC DNA]</scope>
    <source>
        <strain evidence="9">cv. HN1</strain>
        <tissue evidence="8">Leaves</tissue>
    </source>
</reference>
<dbReference type="Proteomes" id="UP000316621">
    <property type="component" value="Chromosome 4"/>
</dbReference>
<dbReference type="GO" id="GO:0005634">
    <property type="term" value="C:nucleus"/>
    <property type="evidence" value="ECO:0007669"/>
    <property type="project" value="UniProtKB-SubCell"/>
</dbReference>
<dbReference type="SMART" id="SM01019">
    <property type="entry name" value="B3"/>
    <property type="match status" value="2"/>
</dbReference>
<dbReference type="InterPro" id="IPR015300">
    <property type="entry name" value="DNA-bd_pseudobarrel_sf"/>
</dbReference>
<dbReference type="GO" id="GO:0003677">
    <property type="term" value="F:DNA binding"/>
    <property type="evidence" value="ECO:0007669"/>
    <property type="project" value="UniProtKB-KW"/>
</dbReference>
<dbReference type="Pfam" id="PF02362">
    <property type="entry name" value="B3"/>
    <property type="match status" value="2"/>
</dbReference>
<name>A0A4Y7JBU6_PAPSO</name>
<feature type="domain" description="TF-B3" evidence="7">
    <location>
        <begin position="97"/>
        <end position="192"/>
    </location>
</feature>
<evidence type="ECO:0000313" key="9">
    <source>
        <dbReference type="Proteomes" id="UP000316621"/>
    </source>
</evidence>
<dbReference type="PANTHER" id="PTHR31391:SF106">
    <property type="entry name" value="B3 DOMAIN-CONTAINING PROTEIN OS01G0723500"/>
    <property type="match status" value="1"/>
</dbReference>
<dbReference type="OMA" id="NGWARLA"/>
<organism evidence="8 9">
    <name type="scientific">Papaver somniferum</name>
    <name type="common">Opium poppy</name>
    <dbReference type="NCBI Taxonomy" id="3469"/>
    <lineage>
        <taxon>Eukaryota</taxon>
        <taxon>Viridiplantae</taxon>
        <taxon>Streptophyta</taxon>
        <taxon>Embryophyta</taxon>
        <taxon>Tracheophyta</taxon>
        <taxon>Spermatophyta</taxon>
        <taxon>Magnoliopsida</taxon>
        <taxon>Ranunculales</taxon>
        <taxon>Papaveraceae</taxon>
        <taxon>Papaveroideae</taxon>
        <taxon>Papaver</taxon>
    </lineage>
</organism>
<evidence type="ECO:0000256" key="5">
    <source>
        <dbReference type="ARBA" id="ARBA00023242"/>
    </source>
</evidence>
<feature type="region of interest" description="Disordered" evidence="6">
    <location>
        <begin position="224"/>
        <end position="244"/>
    </location>
</feature>
<dbReference type="EMBL" id="CM010718">
    <property type="protein sequence ID" value="RZC57105.1"/>
    <property type="molecule type" value="Genomic_DNA"/>
</dbReference>
<evidence type="ECO:0000259" key="7">
    <source>
        <dbReference type="PROSITE" id="PS50863"/>
    </source>
</evidence>
<dbReference type="PROSITE" id="PS50863">
    <property type="entry name" value="B3"/>
    <property type="match status" value="2"/>
</dbReference>
<keyword evidence="4" id="KW-0804">Transcription</keyword>
<gene>
    <name evidence="8" type="ORF">C5167_004408</name>
</gene>